<organism evidence="1 2">
    <name type="scientific">Lysobacter enzymogenes</name>
    <dbReference type="NCBI Taxonomy" id="69"/>
    <lineage>
        <taxon>Bacteria</taxon>
        <taxon>Pseudomonadati</taxon>
        <taxon>Pseudomonadota</taxon>
        <taxon>Gammaproteobacteria</taxon>
        <taxon>Lysobacterales</taxon>
        <taxon>Lysobacteraceae</taxon>
        <taxon>Lysobacter</taxon>
    </lineage>
</organism>
<reference evidence="1 2" key="1">
    <citation type="submission" date="2015-11" db="EMBL/GenBank/DDBJ databases">
        <title>Genome sequences of Lysobacter enzymogenes strain C3 and Lysobacter antibioticus ATCC 29479.</title>
        <authorList>
            <person name="Kobayashi D.Y."/>
        </authorList>
    </citation>
    <scope>NUCLEOTIDE SEQUENCE [LARGE SCALE GENOMIC DNA]</scope>
    <source>
        <strain evidence="1 2">C3</strain>
    </source>
</reference>
<proteinExistence type="predicted"/>
<dbReference type="EMBL" id="CP013140">
    <property type="protein sequence ID" value="ALN60665.1"/>
    <property type="molecule type" value="Genomic_DNA"/>
</dbReference>
<dbReference type="AlphaFoldDB" id="A0A0S2DQH0"/>
<dbReference type="Proteomes" id="UP000061569">
    <property type="component" value="Chromosome"/>
</dbReference>
<evidence type="ECO:0000313" key="1">
    <source>
        <dbReference type="EMBL" id="ALN60665.1"/>
    </source>
</evidence>
<evidence type="ECO:0000313" key="2">
    <source>
        <dbReference type="Proteomes" id="UP000061569"/>
    </source>
</evidence>
<dbReference type="PATRIC" id="fig|69.6.peg.5241"/>
<gene>
    <name evidence="1" type="ORF">GLE_5324</name>
</gene>
<protein>
    <submittedName>
        <fullName evidence="1">Uncharacterized protein</fullName>
    </submittedName>
</protein>
<dbReference type="KEGG" id="lez:GLE_5324"/>
<sequence length="49" mass="5426">MKIARLRAVASPVKRPVDKHVSNRATAAMFRAAIGLPHLLRERLRHAAA</sequence>
<name>A0A0S2DQH0_LYSEN</name>
<accession>A0A0S2DQH0</accession>